<keyword evidence="2" id="KW-1185">Reference proteome</keyword>
<evidence type="ECO:0000313" key="1">
    <source>
        <dbReference type="EMBL" id="CAG2193653.1"/>
    </source>
</evidence>
<organism evidence="1 2">
    <name type="scientific">Mytilus edulis</name>
    <name type="common">Blue mussel</name>
    <dbReference type="NCBI Taxonomy" id="6550"/>
    <lineage>
        <taxon>Eukaryota</taxon>
        <taxon>Metazoa</taxon>
        <taxon>Spiralia</taxon>
        <taxon>Lophotrochozoa</taxon>
        <taxon>Mollusca</taxon>
        <taxon>Bivalvia</taxon>
        <taxon>Autobranchia</taxon>
        <taxon>Pteriomorphia</taxon>
        <taxon>Mytilida</taxon>
        <taxon>Mytiloidea</taxon>
        <taxon>Mytilidae</taxon>
        <taxon>Mytilinae</taxon>
        <taxon>Mytilus</taxon>
    </lineage>
</organism>
<dbReference type="EMBL" id="CAJPWZ010000462">
    <property type="protein sequence ID" value="CAG2193653.1"/>
    <property type="molecule type" value="Genomic_DNA"/>
</dbReference>
<dbReference type="Proteomes" id="UP000683360">
    <property type="component" value="Unassembled WGS sequence"/>
</dbReference>
<accession>A0A8S3QIR0</accession>
<gene>
    <name evidence="1" type="ORF">MEDL_8749</name>
</gene>
<reference evidence="1" key="1">
    <citation type="submission" date="2021-03" db="EMBL/GenBank/DDBJ databases">
        <authorList>
            <person name="Bekaert M."/>
        </authorList>
    </citation>
    <scope>NUCLEOTIDE SEQUENCE</scope>
</reference>
<sequence length="223" mass="25987">MVDIAVDFSKREGYHLQPSKSVILLVKSKAKTIETNLRFWKVNDTVMPVEDKSTHIEVTRSQNISAQKTVEENLKNKKPEELSTVSWELLQYKKLLKQILSLNINVADPAVYLISGLLPIEAEIHIKILKIFGNIKRANENSCEWRLAERQLQTKSMDSNSRFIDMKKICIKYNLENPLSLLYNELSKGKWKKMTTTAVHKYWTTRINEEIMYYSSMKYIPTS</sequence>
<dbReference type="AlphaFoldDB" id="A0A8S3QIR0"/>
<proteinExistence type="predicted"/>
<dbReference type="OrthoDB" id="10014409at2759"/>
<comment type="caution">
    <text evidence="1">The sequence shown here is derived from an EMBL/GenBank/DDBJ whole genome shotgun (WGS) entry which is preliminary data.</text>
</comment>
<name>A0A8S3QIR0_MYTED</name>
<protein>
    <submittedName>
        <fullName evidence="1">Uncharacterized protein</fullName>
    </submittedName>
</protein>
<evidence type="ECO:0000313" key="2">
    <source>
        <dbReference type="Proteomes" id="UP000683360"/>
    </source>
</evidence>